<reference evidence="3" key="1">
    <citation type="submission" date="2022-06" db="EMBL/GenBank/DDBJ databases">
        <authorList>
            <person name="Berger JAMES D."/>
            <person name="Berger JAMES D."/>
        </authorList>
    </citation>
    <scope>NUCLEOTIDE SEQUENCE [LARGE SCALE GENOMIC DNA]</scope>
</reference>
<evidence type="ECO:0000313" key="4">
    <source>
        <dbReference type="WBParaSite" id="TREG1_102940.1"/>
    </source>
</evidence>
<evidence type="ECO:0000313" key="3">
    <source>
        <dbReference type="Proteomes" id="UP000050795"/>
    </source>
</evidence>
<reference evidence="4" key="2">
    <citation type="submission" date="2023-11" db="UniProtKB">
        <authorList>
            <consortium name="WormBaseParasite"/>
        </authorList>
    </citation>
    <scope>IDENTIFICATION</scope>
</reference>
<dbReference type="AlphaFoldDB" id="A0AA85IRD3"/>
<dbReference type="PANTHER" id="PTHR12794:SF0">
    <property type="entry name" value="GEM-ASSOCIATED PROTEIN 2"/>
    <property type="match status" value="1"/>
</dbReference>
<protein>
    <recommendedName>
        <fullName evidence="5">Gem-associated protein 2</fullName>
    </recommendedName>
</protein>
<name>A0AA85IRD3_TRIRE</name>
<dbReference type="GO" id="GO:0032797">
    <property type="term" value="C:SMN complex"/>
    <property type="evidence" value="ECO:0007669"/>
    <property type="project" value="TreeGrafter"/>
</dbReference>
<proteinExistence type="inferred from homology"/>
<dbReference type="Gene3D" id="1.20.58.1070">
    <property type="match status" value="1"/>
</dbReference>
<dbReference type="Pfam" id="PF04938">
    <property type="entry name" value="SIP1"/>
    <property type="match status" value="1"/>
</dbReference>
<sequence length="259" mass="29518">MSESEDSDTSGLPLQAFPVSDFDENDPPTSEKALSSAEEYLKFVRHQAASFPNVMYCRQLSVNSVGNNRSESGVFPTDLSDHKTQKTNKFNSTRILLENQIIYFHKAVNEYQCLKSLVLQNIHESAKTSARISKETVLKQSPSLIWIAQRSRSEIIGLFDIVSSISTKKHWNSKMNVWIFSLLVALEPPLHPDLYHALRTIVKKCRKLRQNFENSLSSTFINDSAEKLNISEDIKFFNLYINLVCHVFGQSDLVDEIID</sequence>
<dbReference type="PANTHER" id="PTHR12794">
    <property type="entry name" value="GEMIN2"/>
    <property type="match status" value="1"/>
</dbReference>
<feature type="region of interest" description="Disordered" evidence="2">
    <location>
        <begin position="1"/>
        <end position="31"/>
    </location>
</feature>
<dbReference type="GO" id="GO:0005634">
    <property type="term" value="C:nucleus"/>
    <property type="evidence" value="ECO:0007669"/>
    <property type="project" value="TreeGrafter"/>
</dbReference>
<dbReference type="Proteomes" id="UP000050795">
    <property type="component" value="Unassembled WGS sequence"/>
</dbReference>
<keyword evidence="3" id="KW-1185">Reference proteome</keyword>
<evidence type="ECO:0000256" key="2">
    <source>
        <dbReference type="SAM" id="MobiDB-lite"/>
    </source>
</evidence>
<dbReference type="WBParaSite" id="TREG1_102940.1">
    <property type="protein sequence ID" value="TREG1_102940.1"/>
    <property type="gene ID" value="TREG1_102940"/>
</dbReference>
<dbReference type="GO" id="GO:0000387">
    <property type="term" value="P:spliceosomal snRNP assembly"/>
    <property type="evidence" value="ECO:0007669"/>
    <property type="project" value="InterPro"/>
</dbReference>
<accession>A0AA85IRD3</accession>
<evidence type="ECO:0008006" key="5">
    <source>
        <dbReference type="Google" id="ProtNLM"/>
    </source>
</evidence>
<organism evidence="3 4">
    <name type="scientific">Trichobilharzia regenti</name>
    <name type="common">Nasal bird schistosome</name>
    <dbReference type="NCBI Taxonomy" id="157069"/>
    <lineage>
        <taxon>Eukaryota</taxon>
        <taxon>Metazoa</taxon>
        <taxon>Spiralia</taxon>
        <taxon>Lophotrochozoa</taxon>
        <taxon>Platyhelminthes</taxon>
        <taxon>Trematoda</taxon>
        <taxon>Digenea</taxon>
        <taxon>Strigeidida</taxon>
        <taxon>Schistosomatoidea</taxon>
        <taxon>Schistosomatidae</taxon>
        <taxon>Trichobilharzia</taxon>
    </lineage>
</organism>
<evidence type="ECO:0000256" key="1">
    <source>
        <dbReference type="ARBA" id="ARBA00025758"/>
    </source>
</evidence>
<comment type="similarity">
    <text evidence="1">Belongs to the gemin-2 family.</text>
</comment>
<dbReference type="InterPro" id="IPR035426">
    <property type="entry name" value="Gemin2/Brr1"/>
</dbReference>